<feature type="domain" description="EamA" evidence="6">
    <location>
        <begin position="21"/>
        <end position="153"/>
    </location>
</feature>
<gene>
    <name evidence="7" type="ORF">PGB34_06855</name>
</gene>
<feature type="transmembrane region" description="Helical" evidence="5">
    <location>
        <begin position="160"/>
        <end position="180"/>
    </location>
</feature>
<feature type="transmembrane region" description="Helical" evidence="5">
    <location>
        <begin position="217"/>
        <end position="240"/>
    </location>
</feature>
<evidence type="ECO:0000256" key="5">
    <source>
        <dbReference type="SAM" id="Phobius"/>
    </source>
</evidence>
<feature type="transmembrane region" description="Helical" evidence="5">
    <location>
        <begin position="252"/>
        <end position="270"/>
    </location>
</feature>
<dbReference type="Proteomes" id="UP001212602">
    <property type="component" value="Unassembled WGS sequence"/>
</dbReference>
<evidence type="ECO:0000256" key="1">
    <source>
        <dbReference type="ARBA" id="ARBA00004141"/>
    </source>
</evidence>
<evidence type="ECO:0000313" key="8">
    <source>
        <dbReference type="Proteomes" id="UP001212602"/>
    </source>
</evidence>
<dbReference type="PANTHER" id="PTHR22911">
    <property type="entry name" value="ACYL-MALONYL CONDENSING ENZYME-RELATED"/>
    <property type="match status" value="1"/>
</dbReference>
<accession>A0AAE3N935</accession>
<evidence type="ECO:0000256" key="2">
    <source>
        <dbReference type="ARBA" id="ARBA00022692"/>
    </source>
</evidence>
<comment type="subcellular location">
    <subcellularLocation>
        <location evidence="1">Membrane</location>
        <topology evidence="1">Multi-pass membrane protein</topology>
    </subcellularLocation>
</comment>
<dbReference type="EMBL" id="JAQIPB010000002">
    <property type="protein sequence ID" value="MDA7416082.1"/>
    <property type="molecule type" value="Genomic_DNA"/>
</dbReference>
<keyword evidence="8" id="KW-1185">Reference proteome</keyword>
<dbReference type="InterPro" id="IPR037185">
    <property type="entry name" value="EmrE-like"/>
</dbReference>
<dbReference type="Pfam" id="PF00892">
    <property type="entry name" value="EamA"/>
    <property type="match status" value="2"/>
</dbReference>
<keyword evidence="4 5" id="KW-0472">Membrane</keyword>
<keyword evidence="2 5" id="KW-0812">Transmembrane</keyword>
<sequence length="310" mass="32747">MTVSTSKPLAAAPHRHPHALRAVLMMIGASGFFVANDAVAKYVSQILPSAQLIVMRSAIVVLLMLLLAWHQGVLRRVPQLAHPRVLARSATDALGTAMYLFSLFQLPLANATAINQGAPLFMTLFAVLFLHEKASPMRWAAVGVGFAGVLLVVRPTGEGFNAWALLCLAGTLLHALRDLLTRRLDPTLPSTVATLSSALALGLLAALLLPMQGVKPVTLPTLGLITLGAGFLCGAFLLLIGGLRLGEISLLAPFRYSGLLFAVLLGYLVWGHVPDMWGLLGIALLVVSGLLVMRGERGRARRAAAGAQPG</sequence>
<dbReference type="GO" id="GO:0016020">
    <property type="term" value="C:membrane"/>
    <property type="evidence" value="ECO:0007669"/>
    <property type="project" value="UniProtKB-SubCell"/>
</dbReference>
<feature type="domain" description="EamA" evidence="6">
    <location>
        <begin position="163"/>
        <end position="293"/>
    </location>
</feature>
<evidence type="ECO:0000259" key="6">
    <source>
        <dbReference type="Pfam" id="PF00892"/>
    </source>
</evidence>
<feature type="transmembrane region" description="Helical" evidence="5">
    <location>
        <begin position="276"/>
        <end position="293"/>
    </location>
</feature>
<dbReference type="Gene3D" id="1.10.3730.20">
    <property type="match status" value="1"/>
</dbReference>
<organism evidence="7 8">
    <name type="scientific">Xenophilus arseniciresistens</name>
    <dbReference type="NCBI Taxonomy" id="1283306"/>
    <lineage>
        <taxon>Bacteria</taxon>
        <taxon>Pseudomonadati</taxon>
        <taxon>Pseudomonadota</taxon>
        <taxon>Betaproteobacteria</taxon>
        <taxon>Burkholderiales</taxon>
        <taxon>Comamonadaceae</taxon>
        <taxon>Xenophilus</taxon>
    </lineage>
</organism>
<dbReference type="PANTHER" id="PTHR22911:SF6">
    <property type="entry name" value="SOLUTE CARRIER FAMILY 35 MEMBER G1"/>
    <property type="match status" value="1"/>
</dbReference>
<feature type="transmembrane region" description="Helical" evidence="5">
    <location>
        <begin position="137"/>
        <end position="154"/>
    </location>
</feature>
<dbReference type="SUPFAM" id="SSF103481">
    <property type="entry name" value="Multidrug resistance efflux transporter EmrE"/>
    <property type="match status" value="2"/>
</dbReference>
<reference evidence="7" key="1">
    <citation type="submission" date="2023-01" db="EMBL/GenBank/DDBJ databases">
        <title>Xenophilus mangrovi sp. nov., isolated from soil of Mangrove nature reserve.</title>
        <authorList>
            <person name="Xu S."/>
            <person name="Liu Z."/>
            <person name="Xu Y."/>
        </authorList>
    </citation>
    <scope>NUCLEOTIDE SEQUENCE</scope>
    <source>
        <strain evidence="7">YW8</strain>
    </source>
</reference>
<name>A0AAE3N935_9BURK</name>
<dbReference type="InterPro" id="IPR000620">
    <property type="entry name" value="EamA_dom"/>
</dbReference>
<protein>
    <submittedName>
        <fullName evidence="7">DMT family transporter</fullName>
    </submittedName>
</protein>
<feature type="transmembrane region" description="Helical" evidence="5">
    <location>
        <begin position="52"/>
        <end position="70"/>
    </location>
</feature>
<comment type="caution">
    <text evidence="7">The sequence shown here is derived from an EMBL/GenBank/DDBJ whole genome shotgun (WGS) entry which is preliminary data.</text>
</comment>
<evidence type="ECO:0000313" key="7">
    <source>
        <dbReference type="EMBL" id="MDA7416082.1"/>
    </source>
</evidence>
<evidence type="ECO:0000256" key="4">
    <source>
        <dbReference type="ARBA" id="ARBA00023136"/>
    </source>
</evidence>
<dbReference type="AlphaFoldDB" id="A0AAE3N935"/>
<feature type="transmembrane region" description="Helical" evidence="5">
    <location>
        <begin position="192"/>
        <end position="211"/>
    </location>
</feature>
<proteinExistence type="predicted"/>
<feature type="transmembrane region" description="Helical" evidence="5">
    <location>
        <begin position="108"/>
        <end position="130"/>
    </location>
</feature>
<feature type="transmembrane region" description="Helical" evidence="5">
    <location>
        <begin position="20"/>
        <end position="40"/>
    </location>
</feature>
<dbReference type="RefSeq" id="WP_271427315.1">
    <property type="nucleotide sequence ID" value="NZ_JAQIPB010000002.1"/>
</dbReference>
<evidence type="ECO:0000256" key="3">
    <source>
        <dbReference type="ARBA" id="ARBA00022989"/>
    </source>
</evidence>
<keyword evidence="3 5" id="KW-1133">Transmembrane helix</keyword>